<keyword evidence="2" id="KW-1185">Reference proteome</keyword>
<evidence type="ECO:0000313" key="2">
    <source>
        <dbReference type="Proteomes" id="UP000054018"/>
    </source>
</evidence>
<gene>
    <name evidence="1" type="ORF">PISMIDRAFT_689556</name>
</gene>
<dbReference type="AlphaFoldDB" id="A0A0C9XJ39"/>
<dbReference type="EMBL" id="KN834091">
    <property type="protein sequence ID" value="KIK12340.1"/>
    <property type="molecule type" value="Genomic_DNA"/>
</dbReference>
<protein>
    <submittedName>
        <fullName evidence="1">Uncharacterized protein</fullName>
    </submittedName>
</protein>
<proteinExistence type="predicted"/>
<sequence length="60" mass="6494">MKLSQCHSSANGNALRGVAPRMFLTLLPAVIFALFCDCVSAYPTGSNSERYSPLTTFHSL</sequence>
<organism evidence="1 2">
    <name type="scientific">Pisolithus microcarpus 441</name>
    <dbReference type="NCBI Taxonomy" id="765257"/>
    <lineage>
        <taxon>Eukaryota</taxon>
        <taxon>Fungi</taxon>
        <taxon>Dikarya</taxon>
        <taxon>Basidiomycota</taxon>
        <taxon>Agaricomycotina</taxon>
        <taxon>Agaricomycetes</taxon>
        <taxon>Agaricomycetidae</taxon>
        <taxon>Boletales</taxon>
        <taxon>Sclerodermatineae</taxon>
        <taxon>Pisolithaceae</taxon>
        <taxon>Pisolithus</taxon>
    </lineage>
</organism>
<dbReference type="HOGENOM" id="CLU_2942686_0_0_1"/>
<reference evidence="2" key="2">
    <citation type="submission" date="2015-01" db="EMBL/GenBank/DDBJ databases">
        <title>Evolutionary Origins and Diversification of the Mycorrhizal Mutualists.</title>
        <authorList>
            <consortium name="DOE Joint Genome Institute"/>
            <consortium name="Mycorrhizal Genomics Consortium"/>
            <person name="Kohler A."/>
            <person name="Kuo A."/>
            <person name="Nagy L.G."/>
            <person name="Floudas D."/>
            <person name="Copeland A."/>
            <person name="Barry K.W."/>
            <person name="Cichocki N."/>
            <person name="Veneault-Fourrey C."/>
            <person name="LaButti K."/>
            <person name="Lindquist E.A."/>
            <person name="Lipzen A."/>
            <person name="Lundell T."/>
            <person name="Morin E."/>
            <person name="Murat C."/>
            <person name="Riley R."/>
            <person name="Ohm R."/>
            <person name="Sun H."/>
            <person name="Tunlid A."/>
            <person name="Henrissat B."/>
            <person name="Grigoriev I.V."/>
            <person name="Hibbett D.S."/>
            <person name="Martin F."/>
        </authorList>
    </citation>
    <scope>NUCLEOTIDE SEQUENCE [LARGE SCALE GENOMIC DNA]</scope>
    <source>
        <strain evidence="2">441</strain>
    </source>
</reference>
<accession>A0A0C9XJ39</accession>
<reference evidence="1 2" key="1">
    <citation type="submission" date="2014-04" db="EMBL/GenBank/DDBJ databases">
        <authorList>
            <consortium name="DOE Joint Genome Institute"/>
            <person name="Kuo A."/>
            <person name="Kohler A."/>
            <person name="Costa M.D."/>
            <person name="Nagy L.G."/>
            <person name="Floudas D."/>
            <person name="Copeland A."/>
            <person name="Barry K.W."/>
            <person name="Cichocki N."/>
            <person name="Veneault-Fourrey C."/>
            <person name="LaButti K."/>
            <person name="Lindquist E.A."/>
            <person name="Lipzen A."/>
            <person name="Lundell T."/>
            <person name="Morin E."/>
            <person name="Murat C."/>
            <person name="Sun H."/>
            <person name="Tunlid A."/>
            <person name="Henrissat B."/>
            <person name="Grigoriev I.V."/>
            <person name="Hibbett D.S."/>
            <person name="Martin F."/>
            <person name="Nordberg H.P."/>
            <person name="Cantor M.N."/>
            <person name="Hua S.X."/>
        </authorList>
    </citation>
    <scope>NUCLEOTIDE SEQUENCE [LARGE SCALE GENOMIC DNA]</scope>
    <source>
        <strain evidence="1 2">441</strain>
    </source>
</reference>
<dbReference type="Proteomes" id="UP000054018">
    <property type="component" value="Unassembled WGS sequence"/>
</dbReference>
<name>A0A0C9XJ39_9AGAM</name>
<evidence type="ECO:0000313" key="1">
    <source>
        <dbReference type="EMBL" id="KIK12340.1"/>
    </source>
</evidence>